<keyword evidence="2" id="KW-0677">Repeat</keyword>
<feature type="repeat" description="WD" evidence="3">
    <location>
        <begin position="152"/>
        <end position="193"/>
    </location>
</feature>
<dbReference type="CDD" id="cd00200">
    <property type="entry name" value="WD40"/>
    <property type="match status" value="1"/>
</dbReference>
<feature type="repeat" description="WD" evidence="3">
    <location>
        <begin position="107"/>
        <end position="140"/>
    </location>
</feature>
<feature type="region of interest" description="Disordered" evidence="4">
    <location>
        <begin position="315"/>
        <end position="343"/>
    </location>
</feature>
<organism evidence="6 7">
    <name type="scientific">Urbifossiella limnaea</name>
    <dbReference type="NCBI Taxonomy" id="2528023"/>
    <lineage>
        <taxon>Bacteria</taxon>
        <taxon>Pseudomonadati</taxon>
        <taxon>Planctomycetota</taxon>
        <taxon>Planctomycetia</taxon>
        <taxon>Gemmatales</taxon>
        <taxon>Gemmataceae</taxon>
        <taxon>Urbifossiella</taxon>
    </lineage>
</organism>
<dbReference type="InterPro" id="IPR019775">
    <property type="entry name" value="WD40_repeat_CS"/>
</dbReference>
<dbReference type="PROSITE" id="PS50294">
    <property type="entry name" value="WD_REPEATS_REGION"/>
    <property type="match status" value="4"/>
</dbReference>
<dbReference type="PANTHER" id="PTHR19848">
    <property type="entry name" value="WD40 REPEAT PROTEIN"/>
    <property type="match status" value="1"/>
</dbReference>
<feature type="repeat" description="WD" evidence="3">
    <location>
        <begin position="238"/>
        <end position="279"/>
    </location>
</feature>
<dbReference type="InterPro" id="IPR011047">
    <property type="entry name" value="Quinoprotein_ADH-like_sf"/>
</dbReference>
<feature type="signal peptide" evidence="5">
    <location>
        <begin position="1"/>
        <end position="19"/>
    </location>
</feature>
<evidence type="ECO:0000313" key="6">
    <source>
        <dbReference type="EMBL" id="QDU21149.1"/>
    </source>
</evidence>
<dbReference type="EMBL" id="CP036273">
    <property type="protein sequence ID" value="QDU21149.1"/>
    <property type="molecule type" value="Genomic_DNA"/>
</dbReference>
<reference evidence="6 7" key="1">
    <citation type="submission" date="2019-02" db="EMBL/GenBank/DDBJ databases">
        <title>Deep-cultivation of Planctomycetes and their phenomic and genomic characterization uncovers novel biology.</title>
        <authorList>
            <person name="Wiegand S."/>
            <person name="Jogler M."/>
            <person name="Boedeker C."/>
            <person name="Pinto D."/>
            <person name="Vollmers J."/>
            <person name="Rivas-Marin E."/>
            <person name="Kohn T."/>
            <person name="Peeters S.H."/>
            <person name="Heuer A."/>
            <person name="Rast P."/>
            <person name="Oberbeckmann S."/>
            <person name="Bunk B."/>
            <person name="Jeske O."/>
            <person name="Meyerdierks A."/>
            <person name="Storesund J.E."/>
            <person name="Kallscheuer N."/>
            <person name="Luecker S."/>
            <person name="Lage O.M."/>
            <person name="Pohl T."/>
            <person name="Merkel B.J."/>
            <person name="Hornburger P."/>
            <person name="Mueller R.-W."/>
            <person name="Bruemmer F."/>
            <person name="Labrenz M."/>
            <person name="Spormann A.M."/>
            <person name="Op den Camp H."/>
            <person name="Overmann J."/>
            <person name="Amann R."/>
            <person name="Jetten M.S.M."/>
            <person name="Mascher T."/>
            <person name="Medema M.H."/>
            <person name="Devos D.P."/>
            <person name="Kaster A.-K."/>
            <person name="Ovreas L."/>
            <person name="Rohde M."/>
            <person name="Galperin M.Y."/>
            <person name="Jogler C."/>
        </authorList>
    </citation>
    <scope>NUCLEOTIDE SEQUENCE [LARGE SCALE GENOMIC DNA]</scope>
    <source>
        <strain evidence="6 7">ETA_A1</strain>
    </source>
</reference>
<keyword evidence="7" id="KW-1185">Reference proteome</keyword>
<feature type="repeat" description="WD" evidence="3">
    <location>
        <begin position="194"/>
        <end position="225"/>
    </location>
</feature>
<protein>
    <submittedName>
        <fullName evidence="6">WD domain, G-beta repeat</fullName>
    </submittedName>
</protein>
<evidence type="ECO:0000256" key="4">
    <source>
        <dbReference type="SAM" id="MobiDB-lite"/>
    </source>
</evidence>
<feature type="chain" id="PRO_5021858052" evidence="5">
    <location>
        <begin position="20"/>
        <end position="1042"/>
    </location>
</feature>
<dbReference type="InterPro" id="IPR015943">
    <property type="entry name" value="WD40/YVTN_repeat-like_dom_sf"/>
</dbReference>
<sequence precursor="true">MPRLLSLALVLVAPGFAAAAPAVSAAAYHPQAKTVAFGLHGGVKLFDPSTAAEVGSVAGVTGRVTALAFAPSGAWLAVAAGEPGKSGVVAVVPLDAAGKPAGPAKAAATHKDSVYAVAVSDDGTRLATAGYDRVIQVYELAPDGTAKLVHSLRDHSDTIYALAFQPGGLLLASAAGDRAVKVWDVLTGTRLYTLGESTDWLYALAWNPDGRHLAAAGVDRSIRVWAVDRAGGRLVHSVFAHPRPVSRLGFSGDGKALFSVAEDGGVKAWDASKMTETRVFPAQPDVVLGFAVRRDGKQLALGLFDGTALLVDASTGQPTARPLPAKAAPPKAEKANPTGVPRGKTTRVAVAGKQLDQATGLTANVPGVTGKIVPTGRSATGLELEVTVPPGAAVGPVVLTLEGPGGKSPPLTLAVDRHAAVPESGNTDSARQSMLVGLPGTVTGAIDRAGDVDYFRFTAKAGDPIGVQVVAAELGSKLDPVLVLTDADGRVLAEGGAVLGFRVPAAGGYAVGVRDREYRGGTDFTYRLHLGDVPVVTGVFPLGVQRGRITTVHVSGVHLGDDTLTIPVTVPADAAPGSKVNVPLPQTGERPLGAAQVIVDEFPSAVIDPTGGEVRVPGTADGILAKPGDARTVRFAAKKGEKLLVEVTAARAGSPVDSVAEVLDAAGKPVPRAVLRATTRTFVAFRDHDSAVPGIRLTVWPDLAIDDYLYVDGEVMKILALPRNPDDDCQFYQAGGRRVGFLDTTPCHHSMDSPMYRVEVHPPGRTFPPNGQPVFALNYRNDDGGPGFGTDSRLLFEAPAEGVYQVRVSDTRGAGGPTHAFRVTVRPPRPDFALAFNPTAPAVWRNGAVPVSVTATRRDGFDGPIRLKLEGLPPGFHAPESSIEAGQLGTAFALSASADAVVPAGAMLKLVGTARIDGKDVTREAAGGAPKALDTADVRTTVRQAELVVRPGQEVKFTVDIERRNGFGGRVPLDVRGLPHGVRVMNVGLNGILVTERDTSREVTLYCEPWVKPTEHPIVVLARHEAKNTEHAARSLPLKVVP</sequence>
<evidence type="ECO:0000313" key="7">
    <source>
        <dbReference type="Proteomes" id="UP000319576"/>
    </source>
</evidence>
<accession>A0A517XUF3</accession>
<keyword evidence="1 3" id="KW-0853">WD repeat</keyword>
<proteinExistence type="predicted"/>
<dbReference type="SUPFAM" id="SSF50998">
    <property type="entry name" value="Quinoprotein alcohol dehydrogenase-like"/>
    <property type="match status" value="1"/>
</dbReference>
<evidence type="ECO:0000256" key="3">
    <source>
        <dbReference type="PROSITE-ProRule" id="PRU00221"/>
    </source>
</evidence>
<dbReference type="Proteomes" id="UP000319576">
    <property type="component" value="Chromosome"/>
</dbReference>
<dbReference type="PROSITE" id="PS00678">
    <property type="entry name" value="WD_REPEATS_1"/>
    <property type="match status" value="1"/>
</dbReference>
<keyword evidence="5" id="KW-0732">Signal</keyword>
<dbReference type="InterPro" id="IPR001680">
    <property type="entry name" value="WD40_rpt"/>
</dbReference>
<name>A0A517XUF3_9BACT</name>
<gene>
    <name evidence="6" type="ORF">ETAA1_31140</name>
</gene>
<dbReference type="PANTHER" id="PTHR19848:SF8">
    <property type="entry name" value="F-BOX AND WD REPEAT DOMAIN CONTAINING 7"/>
    <property type="match status" value="1"/>
</dbReference>
<dbReference type="SMART" id="SM00320">
    <property type="entry name" value="WD40"/>
    <property type="match status" value="7"/>
</dbReference>
<dbReference type="Gene3D" id="2.130.10.10">
    <property type="entry name" value="YVTN repeat-like/Quinoprotein amine dehydrogenase"/>
    <property type="match status" value="3"/>
</dbReference>
<dbReference type="Gene3D" id="2.60.120.380">
    <property type="match status" value="1"/>
</dbReference>
<evidence type="ECO:0000256" key="5">
    <source>
        <dbReference type="SAM" id="SignalP"/>
    </source>
</evidence>
<evidence type="ECO:0000256" key="1">
    <source>
        <dbReference type="ARBA" id="ARBA00022574"/>
    </source>
</evidence>
<dbReference type="OrthoDB" id="226265at2"/>
<dbReference type="KEGG" id="uli:ETAA1_31140"/>
<feature type="compositionally biased region" description="Low complexity" evidence="4">
    <location>
        <begin position="318"/>
        <end position="330"/>
    </location>
</feature>
<dbReference type="RefSeq" id="WP_145239879.1">
    <property type="nucleotide sequence ID" value="NZ_CP036273.1"/>
</dbReference>
<evidence type="ECO:0000256" key="2">
    <source>
        <dbReference type="ARBA" id="ARBA00022737"/>
    </source>
</evidence>
<dbReference type="PROSITE" id="PS50082">
    <property type="entry name" value="WD_REPEATS_2"/>
    <property type="match status" value="4"/>
</dbReference>
<dbReference type="Pfam" id="PF00400">
    <property type="entry name" value="WD40"/>
    <property type="match status" value="4"/>
</dbReference>
<dbReference type="AlphaFoldDB" id="A0A517XUF3"/>